<evidence type="ECO:0008006" key="3">
    <source>
        <dbReference type="Google" id="ProtNLM"/>
    </source>
</evidence>
<dbReference type="Proteomes" id="UP001163046">
    <property type="component" value="Unassembled WGS sequence"/>
</dbReference>
<proteinExistence type="predicted"/>
<accession>A0A9W9ZHU0</accession>
<evidence type="ECO:0000313" key="1">
    <source>
        <dbReference type="EMBL" id="KAJ7381229.1"/>
    </source>
</evidence>
<dbReference type="AlphaFoldDB" id="A0A9W9ZHU0"/>
<organism evidence="1 2">
    <name type="scientific">Desmophyllum pertusum</name>
    <dbReference type="NCBI Taxonomy" id="174260"/>
    <lineage>
        <taxon>Eukaryota</taxon>
        <taxon>Metazoa</taxon>
        <taxon>Cnidaria</taxon>
        <taxon>Anthozoa</taxon>
        <taxon>Hexacorallia</taxon>
        <taxon>Scleractinia</taxon>
        <taxon>Caryophylliina</taxon>
        <taxon>Caryophylliidae</taxon>
        <taxon>Desmophyllum</taxon>
    </lineage>
</organism>
<dbReference type="OrthoDB" id="6038479at2759"/>
<comment type="caution">
    <text evidence="1">The sequence shown here is derived from an EMBL/GenBank/DDBJ whole genome shotgun (WGS) entry which is preliminary data.</text>
</comment>
<name>A0A9W9ZHU0_9CNID</name>
<sequence>MSDFADSDEEEEEEDEIEGLTWKEWYEGNDRQRNVREHFMSCFYKYLLHAEGGLMSEEQTMLHVRQVHKVINALDAEGDDLTCLIRNQCMDIWEHFCAPRLRKKLITGNTIKTYLRSLEIFAKFVEKGLIYNPELISTSQKQLLISLQTRLPDYKKAIHRRTAHETTTRDVDESYTALEPKDLRELENSELAKTAIKLIGLSIENHVLTRSEFTTVRDFLIVTTLYENASRPGPLENAKLKRFHQAVYTPEKKRYTILVDEHKTTRHQGPAELTVDERLYGYLKIYVNYIRPAFCGLRD</sequence>
<dbReference type="EMBL" id="MU826350">
    <property type="protein sequence ID" value="KAJ7381229.1"/>
    <property type="molecule type" value="Genomic_DNA"/>
</dbReference>
<evidence type="ECO:0000313" key="2">
    <source>
        <dbReference type="Proteomes" id="UP001163046"/>
    </source>
</evidence>
<reference evidence="1" key="1">
    <citation type="submission" date="2023-01" db="EMBL/GenBank/DDBJ databases">
        <title>Genome assembly of the deep-sea coral Lophelia pertusa.</title>
        <authorList>
            <person name="Herrera S."/>
            <person name="Cordes E."/>
        </authorList>
    </citation>
    <scope>NUCLEOTIDE SEQUENCE</scope>
    <source>
        <strain evidence="1">USNM1676648</strain>
        <tissue evidence="1">Polyp</tissue>
    </source>
</reference>
<keyword evidence="2" id="KW-1185">Reference proteome</keyword>
<protein>
    <recommendedName>
        <fullName evidence="3">Core-binding (CB) domain-containing protein</fullName>
    </recommendedName>
</protein>
<gene>
    <name evidence="1" type="ORF">OS493_001345</name>
</gene>